<dbReference type="Proteomes" id="UP001064489">
    <property type="component" value="Chromosome 11"/>
</dbReference>
<sequence>MQARKAYLLPPNSFSFFFNFCFLSPHPLSVLGFLSSLNLYLNKILLLFRCRLGLGASVFWVRLGGVGLGGGRLGVGFDRCVGSNPELGSIPDLVAENRLQMVVPTLHNQYTEQPPLHNQYTVVPLSHSIPLGFRPNHIPK</sequence>
<keyword evidence="1" id="KW-0472">Membrane</keyword>
<feature type="transmembrane region" description="Helical" evidence="1">
    <location>
        <begin position="16"/>
        <end position="41"/>
    </location>
</feature>
<evidence type="ECO:0000256" key="1">
    <source>
        <dbReference type="SAM" id="Phobius"/>
    </source>
</evidence>
<keyword evidence="1" id="KW-1133">Transmembrane helix</keyword>
<reference evidence="2" key="2">
    <citation type="submission" date="2023-02" db="EMBL/GenBank/DDBJ databases">
        <authorList>
            <person name="Swenson N.G."/>
            <person name="Wegrzyn J.L."/>
            <person name="Mcevoy S.L."/>
        </authorList>
    </citation>
    <scope>NUCLEOTIDE SEQUENCE</scope>
    <source>
        <strain evidence="2">91603</strain>
        <tissue evidence="2">Leaf</tissue>
    </source>
</reference>
<dbReference type="AlphaFoldDB" id="A0AAD5I608"/>
<evidence type="ECO:0000313" key="3">
    <source>
        <dbReference type="Proteomes" id="UP001064489"/>
    </source>
</evidence>
<name>A0AAD5I608_ACENE</name>
<protein>
    <submittedName>
        <fullName evidence="2">Uncharacterized protein</fullName>
    </submittedName>
</protein>
<accession>A0AAD5I608</accession>
<reference evidence="2" key="1">
    <citation type="journal article" date="2022" name="Plant J.">
        <title>Strategies of tolerance reflected in two North American maple genomes.</title>
        <authorList>
            <person name="McEvoy S.L."/>
            <person name="Sezen U.U."/>
            <person name="Trouern-Trend A."/>
            <person name="McMahon S.M."/>
            <person name="Schaberg P.G."/>
            <person name="Yang J."/>
            <person name="Wegrzyn J.L."/>
            <person name="Swenson N.G."/>
        </authorList>
    </citation>
    <scope>NUCLEOTIDE SEQUENCE</scope>
    <source>
        <strain evidence="2">91603</strain>
    </source>
</reference>
<keyword evidence="1" id="KW-0812">Transmembrane</keyword>
<dbReference type="EMBL" id="JAJSOW010000108">
    <property type="protein sequence ID" value="KAI9153551.1"/>
    <property type="molecule type" value="Genomic_DNA"/>
</dbReference>
<evidence type="ECO:0000313" key="2">
    <source>
        <dbReference type="EMBL" id="KAI9153551.1"/>
    </source>
</evidence>
<keyword evidence="3" id="KW-1185">Reference proteome</keyword>
<comment type="caution">
    <text evidence="2">The sequence shown here is derived from an EMBL/GenBank/DDBJ whole genome shotgun (WGS) entry which is preliminary data.</text>
</comment>
<proteinExistence type="predicted"/>
<organism evidence="2 3">
    <name type="scientific">Acer negundo</name>
    <name type="common">Box elder</name>
    <dbReference type="NCBI Taxonomy" id="4023"/>
    <lineage>
        <taxon>Eukaryota</taxon>
        <taxon>Viridiplantae</taxon>
        <taxon>Streptophyta</taxon>
        <taxon>Embryophyta</taxon>
        <taxon>Tracheophyta</taxon>
        <taxon>Spermatophyta</taxon>
        <taxon>Magnoliopsida</taxon>
        <taxon>eudicotyledons</taxon>
        <taxon>Gunneridae</taxon>
        <taxon>Pentapetalae</taxon>
        <taxon>rosids</taxon>
        <taxon>malvids</taxon>
        <taxon>Sapindales</taxon>
        <taxon>Sapindaceae</taxon>
        <taxon>Hippocastanoideae</taxon>
        <taxon>Acereae</taxon>
        <taxon>Acer</taxon>
    </lineage>
</organism>
<gene>
    <name evidence="2" type="ORF">LWI28_012953</name>
</gene>